<accession>A0ABR3YRF7</accession>
<name>A0ABR3YRF7_9PEZI</name>
<dbReference type="SUPFAM" id="SSF53335">
    <property type="entry name" value="S-adenosyl-L-methionine-dependent methyltransferases"/>
    <property type="match status" value="1"/>
</dbReference>
<evidence type="ECO:0000256" key="1">
    <source>
        <dbReference type="SAM" id="MobiDB-lite"/>
    </source>
</evidence>
<evidence type="ECO:0000313" key="3">
    <source>
        <dbReference type="EMBL" id="KAL1890486.1"/>
    </source>
</evidence>
<evidence type="ECO:0000313" key="4">
    <source>
        <dbReference type="Proteomes" id="UP001583280"/>
    </source>
</evidence>
<dbReference type="PANTHER" id="PTHR43313:SF1">
    <property type="entry name" value="3BETA-HYDROXYSTEROID DEHYDROGENASE DHS-16"/>
    <property type="match status" value="1"/>
</dbReference>
<organism evidence="3 4">
    <name type="scientific">Ceratocystis pirilliformis</name>
    <dbReference type="NCBI Taxonomy" id="259994"/>
    <lineage>
        <taxon>Eukaryota</taxon>
        <taxon>Fungi</taxon>
        <taxon>Dikarya</taxon>
        <taxon>Ascomycota</taxon>
        <taxon>Pezizomycotina</taxon>
        <taxon>Sordariomycetes</taxon>
        <taxon>Hypocreomycetidae</taxon>
        <taxon>Microascales</taxon>
        <taxon>Ceratocystidaceae</taxon>
        <taxon>Ceratocystis</taxon>
    </lineage>
</organism>
<dbReference type="InterPro" id="IPR041698">
    <property type="entry name" value="Methyltransf_25"/>
</dbReference>
<feature type="region of interest" description="Disordered" evidence="1">
    <location>
        <begin position="542"/>
        <end position="562"/>
    </location>
</feature>
<protein>
    <recommendedName>
        <fullName evidence="2">Methyltransferase domain-containing protein</fullName>
    </recommendedName>
</protein>
<dbReference type="Pfam" id="PF13649">
    <property type="entry name" value="Methyltransf_25"/>
    <property type="match status" value="1"/>
</dbReference>
<dbReference type="InterPro" id="IPR029063">
    <property type="entry name" value="SAM-dependent_MTases_sf"/>
</dbReference>
<proteinExistence type="predicted"/>
<comment type="caution">
    <text evidence="3">The sequence shown here is derived from an EMBL/GenBank/DDBJ whole genome shotgun (WGS) entry which is preliminary data.</text>
</comment>
<sequence length="698" mass="76623">MAHRKDIWTAEEYQSSASFVPKLATKVVQWLDVQTDDVVLDLGCGDGILDEQFIRVLRQGSGRLIGLDSSVAMIEAARKLVPDKNASFEVADCSKLDALPHITTGIFTKVFSNAAMHWILSPTSTRTSFFRGVREATAPGGLFVFEMGGLGNISEMRTAILMAAARHIGLQAAISIDPWFFPDEAYVTHMLQSEVGGFLVLDVEREWRPTPADAAGVDGWVQNLPGQLQHYTNNVAEFVDKQIDFAAGTVRNSLSSVDWLPSSIRPALPTPPPEPVIPQSMLESAQTWVVRNRVLIGITVIFTGTIAYKTYRSTASARKIRRARRAKNNGRVEVVVVAGSPTLPLTRALSLDLERKGFIVYVVCNGPDDELLLQRMARPDIRPLGIDITDPPRAGVAIERFANYLQSRHSPGPTVTPNYLALKSVILIPSVSYQTSPIATIPPSSFADLFNTHLLHPILTIQAFLPLLTARLTPAGEEWAPPKVMVFTPSIISSINPPFHAPEATVCSALSAFTEVLAAELRPLSIPVTHIQLGTFDFSSFSPSRSSQHPQGLLPSADSDATSWPENARHAYGRNYVTSSASAISGGRIRGLRGSSLRYLHNAVFDVIDGSVTSDVVRIGLGANVYGFVGRWVPRSLVTWMMGVRKVDELHHWQNTHELVTYQNDEEMMGDEDGDEMTESKDFIAVSHEADEPRNVWK</sequence>
<dbReference type="InterPro" id="IPR036291">
    <property type="entry name" value="NAD(P)-bd_dom_sf"/>
</dbReference>
<dbReference type="Gene3D" id="3.40.50.720">
    <property type="entry name" value="NAD(P)-binding Rossmann-like Domain"/>
    <property type="match status" value="1"/>
</dbReference>
<dbReference type="CDD" id="cd02440">
    <property type="entry name" value="AdoMet_MTases"/>
    <property type="match status" value="1"/>
</dbReference>
<dbReference type="Pfam" id="PF08643">
    <property type="entry name" value="DUF1776"/>
    <property type="match status" value="1"/>
</dbReference>
<dbReference type="EMBL" id="JAWDJO010000182">
    <property type="protein sequence ID" value="KAL1890486.1"/>
    <property type="molecule type" value="Genomic_DNA"/>
</dbReference>
<dbReference type="PANTHER" id="PTHR43313">
    <property type="entry name" value="SHORT-CHAIN DEHYDROGENASE/REDUCTASE FAMILY 9C"/>
    <property type="match status" value="1"/>
</dbReference>
<reference evidence="3 4" key="1">
    <citation type="journal article" date="2024" name="IMA Fungus">
        <title>IMA Genome - F19 : A genome assembly and annotation guide to empower mycologists, including annotated draft genome sequences of Ceratocystis pirilliformis, Diaporthe australafricana, Fusarium ophioides, Paecilomyces lecythidis, and Sporothrix stenoceras.</title>
        <authorList>
            <person name="Aylward J."/>
            <person name="Wilson A.M."/>
            <person name="Visagie C.M."/>
            <person name="Spraker J."/>
            <person name="Barnes I."/>
            <person name="Buitendag C."/>
            <person name="Ceriani C."/>
            <person name="Del Mar Angel L."/>
            <person name="du Plessis D."/>
            <person name="Fuchs T."/>
            <person name="Gasser K."/>
            <person name="Kramer D."/>
            <person name="Li W."/>
            <person name="Munsamy K."/>
            <person name="Piso A."/>
            <person name="Price J.L."/>
            <person name="Sonnekus B."/>
            <person name="Thomas C."/>
            <person name="van der Nest A."/>
            <person name="van Dijk A."/>
            <person name="van Heerden A."/>
            <person name="van Vuuren N."/>
            <person name="Yilmaz N."/>
            <person name="Duong T.A."/>
            <person name="van der Merwe N.A."/>
            <person name="Wingfield M.J."/>
            <person name="Wingfield B.D."/>
        </authorList>
    </citation>
    <scope>NUCLEOTIDE SEQUENCE [LARGE SCALE GENOMIC DNA]</scope>
    <source>
        <strain evidence="3 4">CMW 12675</strain>
    </source>
</reference>
<dbReference type="SUPFAM" id="SSF51735">
    <property type="entry name" value="NAD(P)-binding Rossmann-fold domains"/>
    <property type="match status" value="1"/>
</dbReference>
<dbReference type="Proteomes" id="UP001583280">
    <property type="component" value="Unassembled WGS sequence"/>
</dbReference>
<dbReference type="InterPro" id="IPR013952">
    <property type="entry name" value="DUF1776_fun"/>
</dbReference>
<dbReference type="Gene3D" id="3.40.50.150">
    <property type="entry name" value="Vaccinia Virus protein VP39"/>
    <property type="match status" value="1"/>
</dbReference>
<feature type="domain" description="Methyltransferase" evidence="2">
    <location>
        <begin position="39"/>
        <end position="141"/>
    </location>
</feature>
<gene>
    <name evidence="3" type="ORF">Cpir12675_005380</name>
</gene>
<keyword evidence="4" id="KW-1185">Reference proteome</keyword>
<evidence type="ECO:0000259" key="2">
    <source>
        <dbReference type="Pfam" id="PF13649"/>
    </source>
</evidence>